<comment type="caution">
    <text evidence="2">The sequence shown here is derived from an EMBL/GenBank/DDBJ whole genome shotgun (WGS) entry which is preliminary data.</text>
</comment>
<evidence type="ECO:0000256" key="1">
    <source>
        <dbReference type="SAM" id="Phobius"/>
    </source>
</evidence>
<proteinExistence type="predicted"/>
<keyword evidence="1" id="KW-0812">Transmembrane</keyword>
<keyword evidence="1" id="KW-1133">Transmembrane helix</keyword>
<organism evidence="2 3">
    <name type="scientific">Neorhodopirellula lusitana</name>
    <dbReference type="NCBI Taxonomy" id="445327"/>
    <lineage>
        <taxon>Bacteria</taxon>
        <taxon>Pseudomonadati</taxon>
        <taxon>Planctomycetota</taxon>
        <taxon>Planctomycetia</taxon>
        <taxon>Pirellulales</taxon>
        <taxon>Pirellulaceae</taxon>
        <taxon>Neorhodopirellula</taxon>
    </lineage>
</organism>
<feature type="transmembrane region" description="Helical" evidence="1">
    <location>
        <begin position="14"/>
        <end position="35"/>
    </location>
</feature>
<dbReference type="EMBL" id="FXUG01000001">
    <property type="protein sequence ID" value="SMP42736.1"/>
    <property type="molecule type" value="Genomic_DNA"/>
</dbReference>
<dbReference type="Proteomes" id="UP001158067">
    <property type="component" value="Unassembled WGS sequence"/>
</dbReference>
<evidence type="ECO:0000313" key="2">
    <source>
        <dbReference type="EMBL" id="SMP42736.1"/>
    </source>
</evidence>
<protein>
    <submittedName>
        <fullName evidence="2">Uncharacterized protein</fullName>
    </submittedName>
</protein>
<accession>A0ABY1PQL1</accession>
<sequence>MSDQRIPRTHSENVFWVIAAIIAIVFVLALMQNAVGLW</sequence>
<keyword evidence="1" id="KW-0472">Membrane</keyword>
<gene>
    <name evidence="2" type="ORF">SAMN06265222_101831</name>
</gene>
<keyword evidence="3" id="KW-1185">Reference proteome</keyword>
<evidence type="ECO:0000313" key="3">
    <source>
        <dbReference type="Proteomes" id="UP001158067"/>
    </source>
</evidence>
<reference evidence="2 3" key="1">
    <citation type="submission" date="2017-05" db="EMBL/GenBank/DDBJ databases">
        <authorList>
            <person name="Varghese N."/>
            <person name="Submissions S."/>
        </authorList>
    </citation>
    <scope>NUCLEOTIDE SEQUENCE [LARGE SCALE GENOMIC DNA]</scope>
    <source>
        <strain evidence="2 3">DSM 25457</strain>
    </source>
</reference>
<name>A0ABY1PQL1_9BACT</name>